<reference evidence="3" key="1">
    <citation type="submission" date="2021-01" db="EMBL/GenBank/DDBJ databases">
        <authorList>
            <person name="Corre E."/>
            <person name="Pelletier E."/>
            <person name="Niang G."/>
            <person name="Scheremetjew M."/>
            <person name="Finn R."/>
            <person name="Kale V."/>
            <person name="Holt S."/>
            <person name="Cochrane G."/>
            <person name="Meng A."/>
            <person name="Brown T."/>
            <person name="Cohen L."/>
        </authorList>
    </citation>
    <scope>NUCLEOTIDE SEQUENCE</scope>
    <source>
        <strain evidence="3">CCMP1452</strain>
    </source>
</reference>
<organism evidence="3">
    <name type="scientific">Eucampia antarctica</name>
    <dbReference type="NCBI Taxonomy" id="49252"/>
    <lineage>
        <taxon>Eukaryota</taxon>
        <taxon>Sar</taxon>
        <taxon>Stramenopiles</taxon>
        <taxon>Ochrophyta</taxon>
        <taxon>Bacillariophyta</taxon>
        <taxon>Mediophyceae</taxon>
        <taxon>Biddulphiophycidae</taxon>
        <taxon>Hemiaulales</taxon>
        <taxon>Hemiaulaceae</taxon>
        <taxon>Eucampia</taxon>
    </lineage>
</organism>
<proteinExistence type="predicted"/>
<evidence type="ECO:0000313" key="3">
    <source>
        <dbReference type="EMBL" id="CAD9702833.1"/>
    </source>
</evidence>
<feature type="signal peptide" evidence="2">
    <location>
        <begin position="1"/>
        <end position="23"/>
    </location>
</feature>
<feature type="compositionally biased region" description="Acidic residues" evidence="1">
    <location>
        <begin position="76"/>
        <end position="93"/>
    </location>
</feature>
<accession>A0A7S2WQU7</accession>
<dbReference type="AlphaFoldDB" id="A0A7S2WQU7"/>
<evidence type="ECO:0000256" key="1">
    <source>
        <dbReference type="SAM" id="MobiDB-lite"/>
    </source>
</evidence>
<name>A0A7S2WQU7_9STRA</name>
<feature type="region of interest" description="Disordered" evidence="1">
    <location>
        <begin position="75"/>
        <end position="94"/>
    </location>
</feature>
<keyword evidence="2" id="KW-0732">Signal</keyword>
<sequence>MAMFNYLVVFVAVALCSTHESLAFAPSIMVRNSFGLGSTARFAEVEDQSSPVAPPVPKPPVTAKMTMEELLKEVEKEEGDDDNDDYDDYDEPEPAGKLVPIKKETIEFTAGFIGGVAGFAVGGPWAAAVGAAMANYLSKQVESDFGEAIIAVSTTTIEIYNFFAKLDTKYSVLESTQSSLQETLDVLKSKNADDVAVQKVEAALTTTTSKIQDINEEYDLIGSGVSALGFVGEFVENSIKKAGELNSDYKLTNKAMSSIKTAVDRATPEKTEE</sequence>
<protein>
    <submittedName>
        <fullName evidence="3">Uncharacterized protein</fullName>
    </submittedName>
</protein>
<evidence type="ECO:0000256" key="2">
    <source>
        <dbReference type="SAM" id="SignalP"/>
    </source>
</evidence>
<dbReference type="EMBL" id="HBHI01030920">
    <property type="protein sequence ID" value="CAD9702833.1"/>
    <property type="molecule type" value="Transcribed_RNA"/>
</dbReference>
<feature type="chain" id="PRO_5030738984" evidence="2">
    <location>
        <begin position="24"/>
        <end position="273"/>
    </location>
</feature>
<gene>
    <name evidence="3" type="ORF">EANT1437_LOCUS15908</name>
</gene>